<evidence type="ECO:0000256" key="1">
    <source>
        <dbReference type="ARBA" id="ARBA00022603"/>
    </source>
</evidence>
<evidence type="ECO:0000256" key="3">
    <source>
        <dbReference type="ARBA" id="ARBA00022691"/>
    </source>
</evidence>
<evidence type="ECO:0000256" key="2">
    <source>
        <dbReference type="ARBA" id="ARBA00022679"/>
    </source>
</evidence>
<sequence length="339" mass="39105">MLSLSMEVDIPGVTKQEFEQWIQELQIKSHPNLSIEKSKLGGYGLFFTANANAALQVLDNGEVKEEEEEEEKDDDIEILRIPHCYNLNTLGNLLREVKQRDEQFESVEPKESSIIINFLKASQQSETGILLSYILAFHTIKGLPDSEYHRESPLRQFDVYLQVLYTTWVPALAQLNNKQGDVELDKNTRNQENEAKEASNGETALDFVRFTEFVKEEYQRYIEEVQTNIPNLDIINTITWEVFYQYSQAIRSRILEIPRMVGVEDGEEVYTTDVSLVPILDFANHATLGTNNLYFDIDLETKDIILNLSQPLNGKFEITISYDPDDTTDQFLFTYGFKN</sequence>
<dbReference type="Gene3D" id="3.90.1410.10">
    <property type="entry name" value="set domain protein methyltransferase, domain 1"/>
    <property type="match status" value="1"/>
</dbReference>
<keyword evidence="5" id="KW-1185">Reference proteome</keyword>
<keyword evidence="1" id="KW-0489">Methyltransferase</keyword>
<dbReference type="SUPFAM" id="SSF82199">
    <property type="entry name" value="SET domain"/>
    <property type="match status" value="1"/>
</dbReference>
<dbReference type="InterPro" id="IPR046341">
    <property type="entry name" value="SET_dom_sf"/>
</dbReference>
<name>A5E6K5_LODEL</name>
<dbReference type="InParanoid" id="A5E6K5"/>
<evidence type="ECO:0000313" key="4">
    <source>
        <dbReference type="EMBL" id="EDK47063.1"/>
    </source>
</evidence>
<evidence type="ECO:0008006" key="6">
    <source>
        <dbReference type="Google" id="ProtNLM"/>
    </source>
</evidence>
<keyword evidence="3" id="KW-0949">S-adenosyl-L-methionine</keyword>
<dbReference type="OrthoDB" id="441812at2759"/>
<gene>
    <name evidence="4" type="ORF">LELG_05244</name>
</gene>
<dbReference type="PANTHER" id="PTHR13271">
    <property type="entry name" value="UNCHARACTERIZED PUTATIVE METHYLTRANSFERASE"/>
    <property type="match status" value="1"/>
</dbReference>
<dbReference type="PANTHER" id="PTHR13271:SF47">
    <property type="entry name" value="ACTIN-HISTIDINE N-METHYLTRANSFERASE"/>
    <property type="match status" value="1"/>
</dbReference>
<dbReference type="GO" id="GO:0016279">
    <property type="term" value="F:protein-lysine N-methyltransferase activity"/>
    <property type="evidence" value="ECO:0007669"/>
    <property type="project" value="UniProtKB-ARBA"/>
</dbReference>
<proteinExistence type="predicted"/>
<organism evidence="4 5">
    <name type="scientific">Lodderomyces elongisporus (strain ATCC 11503 / CBS 2605 / JCM 1781 / NBRC 1676 / NRRL YB-4239)</name>
    <name type="common">Yeast</name>
    <name type="synonym">Saccharomyces elongisporus</name>
    <dbReference type="NCBI Taxonomy" id="379508"/>
    <lineage>
        <taxon>Eukaryota</taxon>
        <taxon>Fungi</taxon>
        <taxon>Dikarya</taxon>
        <taxon>Ascomycota</taxon>
        <taxon>Saccharomycotina</taxon>
        <taxon>Pichiomycetes</taxon>
        <taxon>Debaryomycetaceae</taxon>
        <taxon>Candida/Lodderomyces clade</taxon>
        <taxon>Lodderomyces</taxon>
    </lineage>
</organism>
<keyword evidence="2" id="KW-0808">Transferase</keyword>
<dbReference type="HOGENOM" id="CLU_921323_0_0_1"/>
<dbReference type="eggNOG" id="ENOG502RXKP">
    <property type="taxonomic scope" value="Eukaryota"/>
</dbReference>
<dbReference type="EMBL" id="CH981532">
    <property type="protein sequence ID" value="EDK47063.1"/>
    <property type="molecule type" value="Genomic_DNA"/>
</dbReference>
<accession>A5E6K5</accession>
<dbReference type="InterPro" id="IPR050600">
    <property type="entry name" value="SETD3_SETD6_MTase"/>
</dbReference>
<protein>
    <recommendedName>
        <fullName evidence="6">SET domain-containing protein</fullName>
    </recommendedName>
</protein>
<dbReference type="GO" id="GO:0032259">
    <property type="term" value="P:methylation"/>
    <property type="evidence" value="ECO:0007669"/>
    <property type="project" value="UniProtKB-KW"/>
</dbReference>
<dbReference type="AlphaFoldDB" id="A5E6K5"/>
<dbReference type="KEGG" id="lel:PVL30_002341"/>
<dbReference type="GeneID" id="5230656"/>
<reference evidence="4 5" key="1">
    <citation type="journal article" date="2009" name="Nature">
        <title>Evolution of pathogenicity and sexual reproduction in eight Candida genomes.</title>
        <authorList>
            <person name="Butler G."/>
            <person name="Rasmussen M.D."/>
            <person name="Lin M.F."/>
            <person name="Santos M.A."/>
            <person name="Sakthikumar S."/>
            <person name="Munro C.A."/>
            <person name="Rheinbay E."/>
            <person name="Grabherr M."/>
            <person name="Forche A."/>
            <person name="Reedy J.L."/>
            <person name="Agrafioti I."/>
            <person name="Arnaud M.B."/>
            <person name="Bates S."/>
            <person name="Brown A.J."/>
            <person name="Brunke S."/>
            <person name="Costanzo M.C."/>
            <person name="Fitzpatrick D.A."/>
            <person name="de Groot P.W."/>
            <person name="Harris D."/>
            <person name="Hoyer L.L."/>
            <person name="Hube B."/>
            <person name="Klis F.M."/>
            <person name="Kodira C."/>
            <person name="Lennard N."/>
            <person name="Logue M.E."/>
            <person name="Martin R."/>
            <person name="Neiman A.M."/>
            <person name="Nikolaou E."/>
            <person name="Quail M.A."/>
            <person name="Quinn J."/>
            <person name="Santos M.C."/>
            <person name="Schmitzberger F.F."/>
            <person name="Sherlock G."/>
            <person name="Shah P."/>
            <person name="Silverstein K.A."/>
            <person name="Skrzypek M.S."/>
            <person name="Soll D."/>
            <person name="Staggs R."/>
            <person name="Stansfield I."/>
            <person name="Stumpf M.P."/>
            <person name="Sudbery P.E."/>
            <person name="Srikantha T."/>
            <person name="Zeng Q."/>
            <person name="Berman J."/>
            <person name="Berriman M."/>
            <person name="Heitman J."/>
            <person name="Gow N.A."/>
            <person name="Lorenz M.C."/>
            <person name="Birren B.W."/>
            <person name="Kellis M."/>
            <person name="Cuomo C.A."/>
        </authorList>
    </citation>
    <scope>NUCLEOTIDE SEQUENCE [LARGE SCALE GENOMIC DNA]</scope>
    <source>
        <strain evidence="5">ATCC 11503 / BCRC 21390 / CBS 2605 / JCM 1781 / NBRC 1676 / NRRL YB-4239</strain>
    </source>
</reference>
<dbReference type="STRING" id="379508.A5E6K5"/>
<evidence type="ECO:0000313" key="5">
    <source>
        <dbReference type="Proteomes" id="UP000001996"/>
    </source>
</evidence>
<dbReference type="Proteomes" id="UP000001996">
    <property type="component" value="Unassembled WGS sequence"/>
</dbReference>